<dbReference type="Proteomes" id="UP001150879">
    <property type="component" value="Unassembled WGS sequence"/>
</dbReference>
<feature type="compositionally biased region" description="Polar residues" evidence="1">
    <location>
        <begin position="178"/>
        <end position="196"/>
    </location>
</feature>
<feature type="compositionally biased region" description="Basic and acidic residues" evidence="1">
    <location>
        <begin position="1"/>
        <end position="11"/>
    </location>
</feature>
<feature type="compositionally biased region" description="Low complexity" evidence="1">
    <location>
        <begin position="85"/>
        <end position="124"/>
    </location>
</feature>
<feature type="compositionally biased region" description="Polar residues" evidence="1">
    <location>
        <begin position="208"/>
        <end position="223"/>
    </location>
</feature>
<keyword evidence="3" id="KW-1185">Reference proteome</keyword>
<sequence>MFRPPSKEKPETCTSATSDIPAQHDTSIEPRPKSPPIALFDPSIQENYEFDYNTTSDILAHYDISLTNTPRNTLHSSTSTEEDPGAISGSFFDDFSDESSSGGSGSSGSPSSASSGASSTASFDTKPEAPPMPLFGKSAQESCELKASTASDSSDQYDSDSDVQAVILRDNTCENDPDTLNASTSSQEEPSTISKTLSDDFPDDFSWGDSNCSYDARSTSSSIDCFDTSSHHDSEPEDDETPRGSQTMAASMRSL</sequence>
<name>A0A9W9MRW2_9EURO</name>
<evidence type="ECO:0000313" key="3">
    <source>
        <dbReference type="Proteomes" id="UP001150879"/>
    </source>
</evidence>
<evidence type="ECO:0000256" key="1">
    <source>
        <dbReference type="SAM" id="MobiDB-lite"/>
    </source>
</evidence>
<accession>A0A9W9MRW2</accession>
<reference evidence="2" key="2">
    <citation type="journal article" date="2023" name="IMA Fungus">
        <title>Comparative genomic study of the Penicillium genus elucidates a diverse pangenome and 15 lateral gene transfer events.</title>
        <authorList>
            <person name="Petersen C."/>
            <person name="Sorensen T."/>
            <person name="Nielsen M.R."/>
            <person name="Sondergaard T.E."/>
            <person name="Sorensen J.L."/>
            <person name="Fitzpatrick D.A."/>
            <person name="Frisvad J.C."/>
            <person name="Nielsen K.L."/>
        </authorList>
    </citation>
    <scope>NUCLEOTIDE SEQUENCE</scope>
    <source>
        <strain evidence="2">IBT 16849</strain>
    </source>
</reference>
<feature type="region of interest" description="Disordered" evidence="1">
    <location>
        <begin position="1"/>
        <end position="42"/>
    </location>
</feature>
<gene>
    <name evidence="2" type="ORF">N7472_002834</name>
</gene>
<feature type="compositionally biased region" description="Polar residues" evidence="1">
    <location>
        <begin position="68"/>
        <end position="79"/>
    </location>
</feature>
<protein>
    <submittedName>
        <fullName evidence="2">Uncharacterized protein</fullName>
    </submittedName>
</protein>
<feature type="compositionally biased region" description="Polar residues" evidence="1">
    <location>
        <begin position="243"/>
        <end position="255"/>
    </location>
</feature>
<reference evidence="2" key="1">
    <citation type="submission" date="2022-11" db="EMBL/GenBank/DDBJ databases">
        <authorList>
            <person name="Petersen C."/>
        </authorList>
    </citation>
    <scope>NUCLEOTIDE SEQUENCE</scope>
    <source>
        <strain evidence="2">IBT 16849</strain>
    </source>
</reference>
<dbReference type="AlphaFoldDB" id="A0A9W9MRW2"/>
<evidence type="ECO:0000313" key="2">
    <source>
        <dbReference type="EMBL" id="KAJ5206386.1"/>
    </source>
</evidence>
<proteinExistence type="predicted"/>
<organism evidence="2 3">
    <name type="scientific">Penicillium cf. griseofulvum</name>
    <dbReference type="NCBI Taxonomy" id="2972120"/>
    <lineage>
        <taxon>Eukaryota</taxon>
        <taxon>Fungi</taxon>
        <taxon>Dikarya</taxon>
        <taxon>Ascomycota</taxon>
        <taxon>Pezizomycotina</taxon>
        <taxon>Eurotiomycetes</taxon>
        <taxon>Eurotiomycetidae</taxon>
        <taxon>Eurotiales</taxon>
        <taxon>Aspergillaceae</taxon>
        <taxon>Penicillium</taxon>
    </lineage>
</organism>
<dbReference type="OrthoDB" id="5424209at2759"/>
<comment type="caution">
    <text evidence="2">The sequence shown here is derived from an EMBL/GenBank/DDBJ whole genome shotgun (WGS) entry which is preliminary data.</text>
</comment>
<dbReference type="EMBL" id="JAPQKP010000002">
    <property type="protein sequence ID" value="KAJ5206386.1"/>
    <property type="molecule type" value="Genomic_DNA"/>
</dbReference>
<feature type="region of interest" description="Disordered" evidence="1">
    <location>
        <begin position="68"/>
        <end position="255"/>
    </location>
</feature>